<comment type="caution">
    <text evidence="1">The sequence shown here is derived from an EMBL/GenBank/DDBJ whole genome shotgun (WGS) entry which is preliminary data.</text>
</comment>
<reference evidence="1 2" key="1">
    <citation type="submission" date="2019-05" db="EMBL/GenBank/DDBJ databases">
        <title>Another draft genome of Portunus trituberculatus and its Hox gene families provides insights of decapod evolution.</title>
        <authorList>
            <person name="Jeong J.-H."/>
            <person name="Song I."/>
            <person name="Kim S."/>
            <person name="Choi T."/>
            <person name="Kim D."/>
            <person name="Ryu S."/>
            <person name="Kim W."/>
        </authorList>
    </citation>
    <scope>NUCLEOTIDE SEQUENCE [LARGE SCALE GENOMIC DNA]</scope>
    <source>
        <tissue evidence="1">Muscle</tissue>
    </source>
</reference>
<gene>
    <name evidence="1" type="ORF">E2C01_080315</name>
</gene>
<dbReference type="Proteomes" id="UP000324222">
    <property type="component" value="Unassembled WGS sequence"/>
</dbReference>
<proteinExistence type="predicted"/>
<keyword evidence="2" id="KW-1185">Reference proteome</keyword>
<evidence type="ECO:0000313" key="2">
    <source>
        <dbReference type="Proteomes" id="UP000324222"/>
    </source>
</evidence>
<dbReference type="AlphaFoldDB" id="A0A5B7IZ91"/>
<sequence length="48" mass="5268">MVPLYHGGPEALCASLKTLEGWVKWTSGAVSELPLALPPRPLIQHFKQ</sequence>
<dbReference type="EMBL" id="VSRR010068727">
    <property type="protein sequence ID" value="MPC85534.1"/>
    <property type="molecule type" value="Genomic_DNA"/>
</dbReference>
<name>A0A5B7IZ91_PORTR</name>
<accession>A0A5B7IZ91</accession>
<protein>
    <submittedName>
        <fullName evidence="1">Uncharacterized protein</fullName>
    </submittedName>
</protein>
<evidence type="ECO:0000313" key="1">
    <source>
        <dbReference type="EMBL" id="MPC85534.1"/>
    </source>
</evidence>
<organism evidence="1 2">
    <name type="scientific">Portunus trituberculatus</name>
    <name type="common">Swimming crab</name>
    <name type="synonym">Neptunus trituberculatus</name>
    <dbReference type="NCBI Taxonomy" id="210409"/>
    <lineage>
        <taxon>Eukaryota</taxon>
        <taxon>Metazoa</taxon>
        <taxon>Ecdysozoa</taxon>
        <taxon>Arthropoda</taxon>
        <taxon>Crustacea</taxon>
        <taxon>Multicrustacea</taxon>
        <taxon>Malacostraca</taxon>
        <taxon>Eumalacostraca</taxon>
        <taxon>Eucarida</taxon>
        <taxon>Decapoda</taxon>
        <taxon>Pleocyemata</taxon>
        <taxon>Brachyura</taxon>
        <taxon>Eubrachyura</taxon>
        <taxon>Portunoidea</taxon>
        <taxon>Portunidae</taxon>
        <taxon>Portuninae</taxon>
        <taxon>Portunus</taxon>
    </lineage>
</organism>